<accession>A0A8S5NDS8</accession>
<feature type="compositionally biased region" description="Low complexity" evidence="1">
    <location>
        <begin position="563"/>
        <end position="577"/>
    </location>
</feature>
<sequence length="644" mass="72082">MAFSFLTEENILDLCSASKDYTEKLTQPFEEYSRLARNKPHAKIPKAFPKTTDGTAASIIIKSARRAVQQLPTGVVSTSDEYSPWPIIAEFVYLEKILPNANAEYDLIHKVWITIENGESFGSQCVFTPVAYNDDELLPDYLIVSWRDVFIQPGKRSASDSDYLFVRTWWQKTDVEKLIDAEKERRRTAKKEGALYEPTWDLKALEEIKEAIVTKDSKDQSEAEQQYSLDPSGIEIITGFQIGHNATFFTFNPATQKIVRRKKNKDPRAKIPLNWYFYDADGVNPLGRSVLELIGPLQNLIDSDMQAYQYNRAAALRPTINVYGDVNERTLEFKPNGLNKIKNPNVRIEAMSVDTSAIRDYPNLYGLQKSQMLNLVNSPDTSISAEVGNPGFGKTPQALKTQQAQLSIDDNALRKGFEAFFEEWSETAINLYFAEREGVEIIQLDTDTAQRLRDLEEKGHVLDGVVLDDDNKATVDFSKAKGVLKFKIDASTTKVNSEAAQLDSLKTLIQTLDSSQSLNQVVPVDKKLAAWNAIVANSGIDGLDELKVTEEEMKEMQEAQTQAAVPATDETATAETEQPAEDEAQVAEVPVEPQEDIEPSIVDELRQIGTPEDLIAEVPSMIQKGFTEEEIIASIMGVIQKEGE</sequence>
<evidence type="ECO:0000256" key="1">
    <source>
        <dbReference type="SAM" id="MobiDB-lite"/>
    </source>
</evidence>
<proteinExistence type="predicted"/>
<evidence type="ECO:0000313" key="2">
    <source>
        <dbReference type="EMBL" id="DAD92785.1"/>
    </source>
</evidence>
<protein>
    <submittedName>
        <fullName evidence="2">Portal</fullName>
    </submittedName>
</protein>
<dbReference type="EMBL" id="BK015144">
    <property type="protein sequence ID" value="DAD92785.1"/>
    <property type="molecule type" value="Genomic_DNA"/>
</dbReference>
<feature type="region of interest" description="Disordered" evidence="1">
    <location>
        <begin position="560"/>
        <end position="593"/>
    </location>
</feature>
<name>A0A8S5NDS8_9CAUD</name>
<reference evidence="2" key="1">
    <citation type="journal article" date="2021" name="Proc. Natl. Acad. Sci. U.S.A.">
        <title>A Catalog of Tens of Thousands of Viruses from Human Metagenomes Reveals Hidden Associations with Chronic Diseases.</title>
        <authorList>
            <person name="Tisza M.J."/>
            <person name="Buck C.B."/>
        </authorList>
    </citation>
    <scope>NUCLEOTIDE SEQUENCE</scope>
    <source>
        <strain evidence="2">CtEFi15</strain>
    </source>
</reference>
<organism evidence="2">
    <name type="scientific">Siphoviridae sp. ctEFi15</name>
    <dbReference type="NCBI Taxonomy" id="2826204"/>
    <lineage>
        <taxon>Viruses</taxon>
        <taxon>Duplodnaviria</taxon>
        <taxon>Heunggongvirae</taxon>
        <taxon>Uroviricota</taxon>
        <taxon>Caudoviricetes</taxon>
    </lineage>
</organism>